<name>A0ABQ4XKM9_9ASTR</name>
<feature type="domain" description="Receptor ligand binding region" evidence="5">
    <location>
        <begin position="48"/>
        <end position="162"/>
    </location>
</feature>
<dbReference type="Gene3D" id="3.40.50.2300">
    <property type="match status" value="1"/>
</dbReference>
<dbReference type="EMBL" id="BQNB010009610">
    <property type="protein sequence ID" value="GJS65882.1"/>
    <property type="molecule type" value="Genomic_DNA"/>
</dbReference>
<protein>
    <submittedName>
        <fullName evidence="6">Glutamate receptor 2.8-like protein</fullName>
    </submittedName>
</protein>
<keyword evidence="3" id="KW-1133">Transmembrane helix</keyword>
<dbReference type="PANTHER" id="PTHR34836">
    <property type="entry name" value="OS06G0188250 PROTEIN"/>
    <property type="match status" value="1"/>
</dbReference>
<evidence type="ECO:0000259" key="5">
    <source>
        <dbReference type="Pfam" id="PF01094"/>
    </source>
</evidence>
<dbReference type="InterPro" id="IPR015683">
    <property type="entry name" value="Ionotropic_Glu_rcpt"/>
</dbReference>
<gene>
    <name evidence="6" type="ORF">Tco_0680446</name>
</gene>
<evidence type="ECO:0000256" key="1">
    <source>
        <dbReference type="ARBA" id="ARBA00004370"/>
    </source>
</evidence>
<reference evidence="6" key="2">
    <citation type="submission" date="2022-01" db="EMBL/GenBank/DDBJ databases">
        <authorList>
            <person name="Yamashiro T."/>
            <person name="Shiraishi A."/>
            <person name="Satake H."/>
            <person name="Nakayama K."/>
        </authorList>
    </citation>
    <scope>NUCLEOTIDE SEQUENCE</scope>
</reference>
<evidence type="ECO:0000256" key="4">
    <source>
        <dbReference type="ARBA" id="ARBA00023136"/>
    </source>
</evidence>
<dbReference type="PANTHER" id="PTHR34836:SF9">
    <property type="entry name" value="RECEPTOR LIGAND BINDING REGION DOMAIN-CONTAINING PROTEIN"/>
    <property type="match status" value="1"/>
</dbReference>
<keyword evidence="7" id="KW-1185">Reference proteome</keyword>
<dbReference type="InterPro" id="IPR001828">
    <property type="entry name" value="ANF_lig-bd_rcpt"/>
</dbReference>
<dbReference type="Proteomes" id="UP001151760">
    <property type="component" value="Unassembled WGS sequence"/>
</dbReference>
<keyword evidence="2" id="KW-0812">Transmembrane</keyword>
<keyword evidence="4" id="KW-0472">Membrane</keyword>
<evidence type="ECO:0000313" key="6">
    <source>
        <dbReference type="EMBL" id="GJS65882.1"/>
    </source>
</evidence>
<sequence>MHSFASYLIFLAAFVFPLFLLQASLITGSITSIGVILDQTSRPGKEAKVAIEIAIQDFNDKSNQPSVLYIHNSRNKPVRAAISAKELIEEQNVKAIVGGHTWEEASAIAEGIIEADPDHDHDNPVFLSLASTTPLKPTEQWPFFVQFAPTQSTQMKAVAAILALRVKIKSQTKYTKHTF</sequence>
<proteinExistence type="predicted"/>
<evidence type="ECO:0000256" key="2">
    <source>
        <dbReference type="ARBA" id="ARBA00022692"/>
    </source>
</evidence>
<dbReference type="InterPro" id="IPR028082">
    <property type="entry name" value="Peripla_BP_I"/>
</dbReference>
<organism evidence="6 7">
    <name type="scientific">Tanacetum coccineum</name>
    <dbReference type="NCBI Taxonomy" id="301880"/>
    <lineage>
        <taxon>Eukaryota</taxon>
        <taxon>Viridiplantae</taxon>
        <taxon>Streptophyta</taxon>
        <taxon>Embryophyta</taxon>
        <taxon>Tracheophyta</taxon>
        <taxon>Spermatophyta</taxon>
        <taxon>Magnoliopsida</taxon>
        <taxon>eudicotyledons</taxon>
        <taxon>Gunneridae</taxon>
        <taxon>Pentapetalae</taxon>
        <taxon>asterids</taxon>
        <taxon>campanulids</taxon>
        <taxon>Asterales</taxon>
        <taxon>Asteraceae</taxon>
        <taxon>Asteroideae</taxon>
        <taxon>Anthemideae</taxon>
        <taxon>Anthemidinae</taxon>
        <taxon>Tanacetum</taxon>
    </lineage>
</organism>
<reference evidence="6" key="1">
    <citation type="journal article" date="2022" name="Int. J. Mol. Sci.">
        <title>Draft Genome of Tanacetum Coccineum: Genomic Comparison of Closely Related Tanacetum-Family Plants.</title>
        <authorList>
            <person name="Yamashiro T."/>
            <person name="Shiraishi A."/>
            <person name="Nakayama K."/>
            <person name="Satake H."/>
        </authorList>
    </citation>
    <scope>NUCLEOTIDE SEQUENCE</scope>
</reference>
<dbReference type="Pfam" id="PF01094">
    <property type="entry name" value="ANF_receptor"/>
    <property type="match status" value="1"/>
</dbReference>
<comment type="caution">
    <text evidence="6">The sequence shown here is derived from an EMBL/GenBank/DDBJ whole genome shotgun (WGS) entry which is preliminary data.</text>
</comment>
<evidence type="ECO:0000313" key="7">
    <source>
        <dbReference type="Proteomes" id="UP001151760"/>
    </source>
</evidence>
<accession>A0ABQ4XKM9</accession>
<evidence type="ECO:0000256" key="3">
    <source>
        <dbReference type="ARBA" id="ARBA00022989"/>
    </source>
</evidence>
<comment type="subcellular location">
    <subcellularLocation>
        <location evidence="1">Membrane</location>
    </subcellularLocation>
</comment>
<dbReference type="SUPFAM" id="SSF53822">
    <property type="entry name" value="Periplasmic binding protein-like I"/>
    <property type="match status" value="1"/>
</dbReference>